<dbReference type="SUPFAM" id="SSF52218">
    <property type="entry name" value="Flavoproteins"/>
    <property type="match status" value="1"/>
</dbReference>
<dbReference type="InterPro" id="IPR051814">
    <property type="entry name" value="NAD(P)H-dep_FMN_reductase"/>
</dbReference>
<evidence type="ECO:0000259" key="5">
    <source>
        <dbReference type="Pfam" id="PF03358"/>
    </source>
</evidence>
<keyword evidence="4" id="KW-0560">Oxidoreductase</keyword>
<evidence type="ECO:0000256" key="1">
    <source>
        <dbReference type="ARBA" id="ARBA00005990"/>
    </source>
</evidence>
<proteinExistence type="inferred from homology"/>
<dbReference type="PANTHER" id="PTHR43408:SF2">
    <property type="entry name" value="FMN REDUCTASE (NADPH)"/>
    <property type="match status" value="1"/>
</dbReference>
<keyword evidence="7" id="KW-1185">Reference proteome</keyword>
<dbReference type="Proteomes" id="UP000057737">
    <property type="component" value="Unassembled WGS sequence"/>
</dbReference>
<name>A0A109JGT3_9BRAD</name>
<dbReference type="Pfam" id="PF03358">
    <property type="entry name" value="FMN_red"/>
    <property type="match status" value="1"/>
</dbReference>
<dbReference type="PANTHER" id="PTHR43408">
    <property type="entry name" value="FMN REDUCTASE (NADPH)"/>
    <property type="match status" value="1"/>
</dbReference>
<keyword evidence="2" id="KW-0285">Flavoprotein</keyword>
<reference evidence="6 7" key="1">
    <citation type="submission" date="2015-11" db="EMBL/GenBank/DDBJ databases">
        <title>Draft Genome Sequence of the Strain BR 10303 (Bradyrhizobium sp.) isolated from nodules of Centrolobium paraense.</title>
        <authorList>
            <person name="Zelli J.E."/>
            <person name="Simoes-Araujo J.L."/>
            <person name="Barauna A.C."/>
            <person name="Silva K."/>
        </authorList>
    </citation>
    <scope>NUCLEOTIDE SEQUENCE [LARGE SCALE GENOMIC DNA]</scope>
    <source>
        <strain evidence="6 7">BR 10303</strain>
    </source>
</reference>
<dbReference type="InterPro" id="IPR029039">
    <property type="entry name" value="Flavoprotein-like_sf"/>
</dbReference>
<dbReference type="EMBL" id="LNCU01000107">
    <property type="protein sequence ID" value="KWV48583.1"/>
    <property type="molecule type" value="Genomic_DNA"/>
</dbReference>
<comment type="caution">
    <text evidence="6">The sequence shown here is derived from an EMBL/GenBank/DDBJ whole genome shotgun (WGS) entry which is preliminary data.</text>
</comment>
<evidence type="ECO:0000313" key="6">
    <source>
        <dbReference type="EMBL" id="KWV48583.1"/>
    </source>
</evidence>
<sequence>MLGLSGNTTRPSKTRTLVEHVLKQVEHTYGAAGRLVDLADMLPELGTTYDRRNLNGQLASIIEDIETADLLVVGTPVYKGSFAGLLKHLIDLLDPLMLRGTPVVLVATGGGERHALVVEHQLRPLFGFFMAHAMPIAIYASERDFEGGHLTAASILGRIEDCVKDLEPWMPPLLQQSKEPTSRT</sequence>
<feature type="domain" description="NADPH-dependent FMN reductase-like" evidence="5">
    <location>
        <begin position="2"/>
        <end position="141"/>
    </location>
</feature>
<dbReference type="Gene3D" id="3.40.50.360">
    <property type="match status" value="1"/>
</dbReference>
<dbReference type="AlphaFoldDB" id="A0A109JGT3"/>
<keyword evidence="3" id="KW-0288">FMN</keyword>
<evidence type="ECO:0000256" key="2">
    <source>
        <dbReference type="ARBA" id="ARBA00022630"/>
    </source>
</evidence>
<dbReference type="InterPro" id="IPR005025">
    <property type="entry name" value="FMN_Rdtase-like_dom"/>
</dbReference>
<evidence type="ECO:0000256" key="3">
    <source>
        <dbReference type="ARBA" id="ARBA00022643"/>
    </source>
</evidence>
<dbReference type="NCBIfam" id="TIGR03566">
    <property type="entry name" value="FMN_reduc_MsuE"/>
    <property type="match status" value="1"/>
</dbReference>
<evidence type="ECO:0000256" key="4">
    <source>
        <dbReference type="ARBA" id="ARBA00023002"/>
    </source>
</evidence>
<comment type="similarity">
    <text evidence="1">Belongs to the SsuE family.</text>
</comment>
<evidence type="ECO:0000313" key="7">
    <source>
        <dbReference type="Proteomes" id="UP000057737"/>
    </source>
</evidence>
<protein>
    <recommendedName>
        <fullName evidence="5">NADPH-dependent FMN reductase-like domain-containing protein</fullName>
    </recommendedName>
</protein>
<accession>A0A109JGT3</accession>
<organism evidence="6 7">
    <name type="scientific">Bradyrhizobium macuxiense</name>
    <dbReference type="NCBI Taxonomy" id="1755647"/>
    <lineage>
        <taxon>Bacteria</taxon>
        <taxon>Pseudomonadati</taxon>
        <taxon>Pseudomonadota</taxon>
        <taxon>Alphaproteobacteria</taxon>
        <taxon>Hyphomicrobiales</taxon>
        <taxon>Nitrobacteraceae</taxon>
        <taxon>Bradyrhizobium</taxon>
    </lineage>
</organism>
<gene>
    <name evidence="6" type="ORF">AS156_18780</name>
</gene>
<dbReference type="GO" id="GO:0016491">
    <property type="term" value="F:oxidoreductase activity"/>
    <property type="evidence" value="ECO:0007669"/>
    <property type="project" value="UniProtKB-KW"/>
</dbReference>
<dbReference type="InterPro" id="IPR019912">
    <property type="entry name" value="FMN_Rdtase_MsuE-like"/>
</dbReference>